<comment type="cofactor">
    <cofactor evidence="5">
        <name>Mg(2+)</name>
        <dbReference type="ChEBI" id="CHEBI:18420"/>
    </cofactor>
</comment>
<dbReference type="SUPFAM" id="SSF100950">
    <property type="entry name" value="NagB/RpiA/CoA transferase-like"/>
    <property type="match status" value="1"/>
</dbReference>
<feature type="binding site" evidence="4">
    <location>
        <position position="58"/>
    </location>
    <ligand>
        <name>substrate</name>
    </ligand>
</feature>
<dbReference type="eggNOG" id="COG0212">
    <property type="taxonomic scope" value="Bacteria"/>
</dbReference>
<evidence type="ECO:0000256" key="4">
    <source>
        <dbReference type="PIRSR" id="PIRSR006806-1"/>
    </source>
</evidence>
<proteinExistence type="inferred from homology"/>
<accession>K9VUH9</accession>
<keyword evidence="6" id="KW-0436">Ligase</keyword>
<dbReference type="PANTHER" id="PTHR23407:SF1">
    <property type="entry name" value="5-FORMYLTETRAHYDROFOLATE CYCLO-LIGASE"/>
    <property type="match status" value="1"/>
</dbReference>
<sequence>MKNQQSKVELRRELLRLRQSLPKNVWLEKSDRICTLIQSSPLYEEARTILAYTSFRQEPDLSSLFTGDRIWGLPRCVGKSLIWHSWQPSEPLTTGAYGIFEPQADAPRLQPDEVDLILVPAVACDRSCYRLGYGGGYYDRLLSSPEWASKPTIGIVFEFACLPQLPIEPWDKQLNGICTETNLTVNS</sequence>
<organism evidence="6 7">
    <name type="scientific">Crinalium epipsammum PCC 9333</name>
    <dbReference type="NCBI Taxonomy" id="1173022"/>
    <lineage>
        <taxon>Bacteria</taxon>
        <taxon>Bacillati</taxon>
        <taxon>Cyanobacteriota</taxon>
        <taxon>Cyanophyceae</taxon>
        <taxon>Gomontiellales</taxon>
        <taxon>Gomontiellaceae</taxon>
        <taxon>Crinalium</taxon>
    </lineage>
</organism>
<dbReference type="PIRSF" id="PIRSF006806">
    <property type="entry name" value="FTHF_cligase"/>
    <property type="match status" value="1"/>
</dbReference>
<dbReference type="EMBL" id="CP003620">
    <property type="protein sequence ID" value="AFZ11122.1"/>
    <property type="molecule type" value="Genomic_DNA"/>
</dbReference>
<dbReference type="Proteomes" id="UP000010472">
    <property type="component" value="Chromosome"/>
</dbReference>
<dbReference type="NCBIfam" id="TIGR02727">
    <property type="entry name" value="MTHFS_bact"/>
    <property type="match status" value="1"/>
</dbReference>
<dbReference type="RefSeq" id="WP_015201266.1">
    <property type="nucleotide sequence ID" value="NC_019753.1"/>
</dbReference>
<dbReference type="GO" id="GO:0030272">
    <property type="term" value="F:5-formyltetrahydrofolate cyclo-ligase activity"/>
    <property type="evidence" value="ECO:0007669"/>
    <property type="project" value="UniProtKB-EC"/>
</dbReference>
<dbReference type="HOGENOM" id="CLU_066245_1_1_3"/>
<keyword evidence="3 4" id="KW-0067">ATP-binding</keyword>
<dbReference type="GO" id="GO:0005524">
    <property type="term" value="F:ATP binding"/>
    <property type="evidence" value="ECO:0007669"/>
    <property type="project" value="UniProtKB-KW"/>
</dbReference>
<keyword evidence="5" id="KW-0460">Magnesium</keyword>
<evidence type="ECO:0000313" key="6">
    <source>
        <dbReference type="EMBL" id="AFZ11122.1"/>
    </source>
</evidence>
<feature type="binding site" evidence="4">
    <location>
        <begin position="7"/>
        <end position="11"/>
    </location>
    <ligand>
        <name>ATP</name>
        <dbReference type="ChEBI" id="CHEBI:30616"/>
    </ligand>
</feature>
<keyword evidence="7" id="KW-1185">Reference proteome</keyword>
<reference evidence="6 7" key="1">
    <citation type="submission" date="2012-06" db="EMBL/GenBank/DDBJ databases">
        <title>Finished chromosome of genome of Crinalium epipsammum PCC 9333.</title>
        <authorList>
            <consortium name="US DOE Joint Genome Institute"/>
            <person name="Gugger M."/>
            <person name="Coursin T."/>
            <person name="Rippka R."/>
            <person name="Tandeau De Marsac N."/>
            <person name="Huntemann M."/>
            <person name="Wei C.-L."/>
            <person name="Han J."/>
            <person name="Detter J.C."/>
            <person name="Han C."/>
            <person name="Tapia R."/>
            <person name="Davenport K."/>
            <person name="Daligault H."/>
            <person name="Erkkila T."/>
            <person name="Gu W."/>
            <person name="Munk A.C.C."/>
            <person name="Teshima H."/>
            <person name="Xu Y."/>
            <person name="Chain P."/>
            <person name="Chen A."/>
            <person name="Krypides N."/>
            <person name="Mavromatis K."/>
            <person name="Markowitz V."/>
            <person name="Szeto E."/>
            <person name="Ivanova N."/>
            <person name="Mikhailova N."/>
            <person name="Ovchinnikova G."/>
            <person name="Pagani I."/>
            <person name="Pati A."/>
            <person name="Goodwin L."/>
            <person name="Peters L."/>
            <person name="Pitluck S."/>
            <person name="Woyke T."/>
            <person name="Kerfeld C."/>
        </authorList>
    </citation>
    <scope>NUCLEOTIDE SEQUENCE [LARGE SCALE GENOMIC DNA]</scope>
    <source>
        <strain evidence="6 7">PCC 9333</strain>
    </source>
</reference>
<dbReference type="STRING" id="1173022.Cri9333_0122"/>
<gene>
    <name evidence="6" type="ORF">Cri9333_0122</name>
</gene>
<dbReference type="GO" id="GO:0046872">
    <property type="term" value="F:metal ion binding"/>
    <property type="evidence" value="ECO:0007669"/>
    <property type="project" value="UniProtKB-KW"/>
</dbReference>
<comment type="similarity">
    <text evidence="1 5">Belongs to the 5-formyltetrahydrofolate cyclo-ligase family.</text>
</comment>
<dbReference type="Gene3D" id="3.40.50.10420">
    <property type="entry name" value="NagB/RpiA/CoA transferase-like"/>
    <property type="match status" value="1"/>
</dbReference>
<evidence type="ECO:0000256" key="5">
    <source>
        <dbReference type="RuleBase" id="RU361279"/>
    </source>
</evidence>
<dbReference type="InterPro" id="IPR024185">
    <property type="entry name" value="FTHF_cligase-like_sf"/>
</dbReference>
<protein>
    <recommendedName>
        <fullName evidence="5">5-formyltetrahydrofolate cyclo-ligase</fullName>
        <ecNumber evidence="5">6.3.3.2</ecNumber>
    </recommendedName>
</protein>
<dbReference type="Pfam" id="PF01812">
    <property type="entry name" value="5-FTHF_cyc-lig"/>
    <property type="match status" value="1"/>
</dbReference>
<dbReference type="PANTHER" id="PTHR23407">
    <property type="entry name" value="ATPASE INHIBITOR/5-FORMYLTETRAHYDROFOLATE CYCLO-LIGASE"/>
    <property type="match status" value="1"/>
</dbReference>
<dbReference type="KEGG" id="cep:Cri9333_0122"/>
<dbReference type="PATRIC" id="fig|1173022.3.peg.132"/>
<keyword evidence="5" id="KW-0479">Metal-binding</keyword>
<dbReference type="InterPro" id="IPR002698">
    <property type="entry name" value="FTHF_cligase"/>
</dbReference>
<evidence type="ECO:0000256" key="3">
    <source>
        <dbReference type="ARBA" id="ARBA00022840"/>
    </source>
</evidence>
<dbReference type="GO" id="GO:0035999">
    <property type="term" value="P:tetrahydrofolate interconversion"/>
    <property type="evidence" value="ECO:0007669"/>
    <property type="project" value="TreeGrafter"/>
</dbReference>
<dbReference type="InterPro" id="IPR037171">
    <property type="entry name" value="NagB/RpiA_transferase-like"/>
</dbReference>
<name>K9VUH9_9CYAN</name>
<keyword evidence="2 4" id="KW-0547">Nucleotide-binding</keyword>
<dbReference type="OrthoDB" id="9801938at2"/>
<feature type="binding site" evidence="4">
    <location>
        <begin position="130"/>
        <end position="138"/>
    </location>
    <ligand>
        <name>ATP</name>
        <dbReference type="ChEBI" id="CHEBI:30616"/>
    </ligand>
</feature>
<dbReference type="AlphaFoldDB" id="K9VUH9"/>
<evidence type="ECO:0000256" key="1">
    <source>
        <dbReference type="ARBA" id="ARBA00010638"/>
    </source>
</evidence>
<evidence type="ECO:0000256" key="2">
    <source>
        <dbReference type="ARBA" id="ARBA00022741"/>
    </source>
</evidence>
<dbReference type="EC" id="6.3.3.2" evidence="5"/>
<comment type="catalytic activity">
    <reaction evidence="5">
        <text>(6S)-5-formyl-5,6,7,8-tetrahydrofolate + ATP = (6R)-5,10-methenyltetrahydrofolate + ADP + phosphate</text>
        <dbReference type="Rhea" id="RHEA:10488"/>
        <dbReference type="ChEBI" id="CHEBI:30616"/>
        <dbReference type="ChEBI" id="CHEBI:43474"/>
        <dbReference type="ChEBI" id="CHEBI:57455"/>
        <dbReference type="ChEBI" id="CHEBI:57457"/>
        <dbReference type="ChEBI" id="CHEBI:456216"/>
        <dbReference type="EC" id="6.3.3.2"/>
    </reaction>
</comment>
<evidence type="ECO:0000313" key="7">
    <source>
        <dbReference type="Proteomes" id="UP000010472"/>
    </source>
</evidence>
<dbReference type="GO" id="GO:0009396">
    <property type="term" value="P:folic acid-containing compound biosynthetic process"/>
    <property type="evidence" value="ECO:0007669"/>
    <property type="project" value="TreeGrafter"/>
</dbReference>